<keyword evidence="1" id="KW-0175">Coiled coil</keyword>
<sequence length="328" mass="37289">MSSSSSSRREPGVFCLCGKVARLQTSWTDANSGRRCVDCAENARRFWNLFDPPMCARLKDIILGLLRKINRLEAATNREYVKPASDLHEKERYLKKMKKLEKENARLKQKNRYLLVLIAGYLYDLHLTPKLDEFLINCLLDEKFCGHYVPIAASNEVITDTTKAINSYFRKSFTIEYIRSGVGNLAKRHEVLTSLKVKAGVQYDAPKTSFIVQTRLGMQNNGRDKGVQIIDVEDYTPKHAPVSRLVPYPVRTDISRKKQPPHLAFYIGSSSKPRKQEHSIHSQTGSTDGSVNQLTYSTQSRADEVEPNSSSTACSATPMDFTPDWLWY</sequence>
<dbReference type="EMBL" id="BKCP01006071">
    <property type="protein sequence ID" value="GER41215.1"/>
    <property type="molecule type" value="Genomic_DNA"/>
</dbReference>
<comment type="caution">
    <text evidence="3">The sequence shown here is derived from an EMBL/GenBank/DDBJ whole genome shotgun (WGS) entry which is preliminary data.</text>
</comment>
<accession>A0A5A7Q7J0</accession>
<name>A0A5A7Q7J0_STRAF</name>
<evidence type="ECO:0000256" key="1">
    <source>
        <dbReference type="SAM" id="Coils"/>
    </source>
</evidence>
<dbReference type="OrthoDB" id="1051095at2759"/>
<feature type="coiled-coil region" evidence="1">
    <location>
        <begin position="55"/>
        <end position="117"/>
    </location>
</feature>
<proteinExistence type="predicted"/>
<evidence type="ECO:0000313" key="3">
    <source>
        <dbReference type="EMBL" id="GER41215.1"/>
    </source>
</evidence>
<dbReference type="Proteomes" id="UP000325081">
    <property type="component" value="Unassembled WGS sequence"/>
</dbReference>
<evidence type="ECO:0000313" key="4">
    <source>
        <dbReference type="Proteomes" id="UP000325081"/>
    </source>
</evidence>
<feature type="region of interest" description="Disordered" evidence="2">
    <location>
        <begin position="265"/>
        <end position="292"/>
    </location>
</feature>
<gene>
    <name evidence="3" type="ORF">STAS_17925</name>
</gene>
<dbReference type="PANTHER" id="PTHR33248">
    <property type="entry name" value="ZINC ION-BINDING PROTEIN"/>
    <property type="match status" value="1"/>
</dbReference>
<reference evidence="4" key="1">
    <citation type="journal article" date="2019" name="Curr. Biol.">
        <title>Genome Sequence of Striga asiatica Provides Insight into the Evolution of Plant Parasitism.</title>
        <authorList>
            <person name="Yoshida S."/>
            <person name="Kim S."/>
            <person name="Wafula E.K."/>
            <person name="Tanskanen J."/>
            <person name="Kim Y.M."/>
            <person name="Honaas L."/>
            <person name="Yang Z."/>
            <person name="Spallek T."/>
            <person name="Conn C.E."/>
            <person name="Ichihashi Y."/>
            <person name="Cheong K."/>
            <person name="Cui S."/>
            <person name="Der J.P."/>
            <person name="Gundlach H."/>
            <person name="Jiao Y."/>
            <person name="Hori C."/>
            <person name="Ishida J.K."/>
            <person name="Kasahara H."/>
            <person name="Kiba T."/>
            <person name="Kim M.S."/>
            <person name="Koo N."/>
            <person name="Laohavisit A."/>
            <person name="Lee Y.H."/>
            <person name="Lumba S."/>
            <person name="McCourt P."/>
            <person name="Mortimer J.C."/>
            <person name="Mutuku J.M."/>
            <person name="Nomura T."/>
            <person name="Sasaki-Sekimoto Y."/>
            <person name="Seto Y."/>
            <person name="Wang Y."/>
            <person name="Wakatake T."/>
            <person name="Sakakibara H."/>
            <person name="Demura T."/>
            <person name="Yamaguchi S."/>
            <person name="Yoneyama K."/>
            <person name="Manabe R.I."/>
            <person name="Nelson D.C."/>
            <person name="Schulman A.H."/>
            <person name="Timko M.P."/>
            <person name="dePamphilis C.W."/>
            <person name="Choi D."/>
            <person name="Shirasu K."/>
        </authorList>
    </citation>
    <scope>NUCLEOTIDE SEQUENCE [LARGE SCALE GENOMIC DNA]</scope>
    <source>
        <strain evidence="4">cv. UVA1</strain>
    </source>
</reference>
<evidence type="ECO:0000256" key="2">
    <source>
        <dbReference type="SAM" id="MobiDB-lite"/>
    </source>
</evidence>
<dbReference type="AlphaFoldDB" id="A0A5A7Q7J0"/>
<organism evidence="3 4">
    <name type="scientific">Striga asiatica</name>
    <name type="common">Asiatic witchweed</name>
    <name type="synonym">Buchnera asiatica</name>
    <dbReference type="NCBI Taxonomy" id="4170"/>
    <lineage>
        <taxon>Eukaryota</taxon>
        <taxon>Viridiplantae</taxon>
        <taxon>Streptophyta</taxon>
        <taxon>Embryophyta</taxon>
        <taxon>Tracheophyta</taxon>
        <taxon>Spermatophyta</taxon>
        <taxon>Magnoliopsida</taxon>
        <taxon>eudicotyledons</taxon>
        <taxon>Gunneridae</taxon>
        <taxon>Pentapetalae</taxon>
        <taxon>asterids</taxon>
        <taxon>lamiids</taxon>
        <taxon>Lamiales</taxon>
        <taxon>Orobanchaceae</taxon>
        <taxon>Buchnereae</taxon>
        <taxon>Striga</taxon>
    </lineage>
</organism>
<protein>
    <submittedName>
        <fullName evidence="3">tRNA uridine 5-carboxymethylaminomethyl modification enzyme MnmG</fullName>
    </submittedName>
</protein>
<feature type="compositionally biased region" description="Polar residues" evidence="2">
    <location>
        <begin position="281"/>
        <end position="292"/>
    </location>
</feature>
<keyword evidence="4" id="KW-1185">Reference proteome</keyword>